<accession>A0A8S9YYL7</accession>
<keyword evidence="2" id="KW-1185">Reference proteome</keyword>
<gene>
    <name evidence="1" type="ORF">EG68_04035</name>
</gene>
<organism evidence="1 2">
    <name type="scientific">Paragonimus skrjabini miyazakii</name>
    <dbReference type="NCBI Taxonomy" id="59628"/>
    <lineage>
        <taxon>Eukaryota</taxon>
        <taxon>Metazoa</taxon>
        <taxon>Spiralia</taxon>
        <taxon>Lophotrochozoa</taxon>
        <taxon>Platyhelminthes</taxon>
        <taxon>Trematoda</taxon>
        <taxon>Digenea</taxon>
        <taxon>Plagiorchiida</taxon>
        <taxon>Troglotremata</taxon>
        <taxon>Troglotrematidae</taxon>
        <taxon>Paragonimus</taxon>
    </lineage>
</organism>
<comment type="caution">
    <text evidence="1">The sequence shown here is derived from an EMBL/GenBank/DDBJ whole genome shotgun (WGS) entry which is preliminary data.</text>
</comment>
<sequence length="134" mass="15648">METGNSVYPNADRWKNVYSPMKPVCKVNESSLRITAHFDTHIFSMKPHKRLSFEKTKYFSAVDQFLSVLLHKTYYFTSRFRIINVTHTRRSKDYTRTPLVPLWNVAVSSSLGFTSIYPKYRTDSTSANLRCSVH</sequence>
<proteinExistence type="predicted"/>
<reference evidence="1" key="1">
    <citation type="submission" date="2019-07" db="EMBL/GenBank/DDBJ databases">
        <title>Annotation for the trematode Paragonimus miyazaki's.</title>
        <authorList>
            <person name="Choi Y.-J."/>
        </authorList>
    </citation>
    <scope>NUCLEOTIDE SEQUENCE</scope>
    <source>
        <strain evidence="1">Japan</strain>
    </source>
</reference>
<dbReference type="AlphaFoldDB" id="A0A8S9YYL7"/>
<evidence type="ECO:0000313" key="2">
    <source>
        <dbReference type="Proteomes" id="UP000822476"/>
    </source>
</evidence>
<dbReference type="EMBL" id="JTDE01001879">
    <property type="protein sequence ID" value="KAF7258203.1"/>
    <property type="molecule type" value="Genomic_DNA"/>
</dbReference>
<name>A0A8S9YYL7_9TREM</name>
<protein>
    <submittedName>
        <fullName evidence="1">Uncharacterized protein</fullName>
    </submittedName>
</protein>
<evidence type="ECO:0000313" key="1">
    <source>
        <dbReference type="EMBL" id="KAF7258203.1"/>
    </source>
</evidence>
<dbReference type="Proteomes" id="UP000822476">
    <property type="component" value="Unassembled WGS sequence"/>
</dbReference>